<reference evidence="5" key="2">
    <citation type="submission" date="2020-05" db="UniProtKB">
        <authorList>
            <consortium name="EnsemblMetazoa"/>
        </authorList>
    </citation>
    <scope>IDENTIFICATION</scope>
    <source>
        <strain evidence="5">wikel</strain>
    </source>
</reference>
<dbReference type="InterPro" id="IPR017853">
    <property type="entry name" value="GH"/>
</dbReference>
<dbReference type="EMBL" id="ABJB010292359">
    <property type="status" value="NOT_ANNOTATED_CDS"/>
    <property type="molecule type" value="Genomic_DNA"/>
</dbReference>
<dbReference type="OrthoDB" id="6502943at2759"/>
<dbReference type="Proteomes" id="UP000001555">
    <property type="component" value="Unassembled WGS sequence"/>
</dbReference>
<dbReference type="InParanoid" id="B7P192"/>
<feature type="transmembrane region" description="Helical" evidence="2">
    <location>
        <begin position="63"/>
        <end position="90"/>
    </location>
</feature>
<evidence type="ECO:0000256" key="1">
    <source>
        <dbReference type="SAM" id="MobiDB-lite"/>
    </source>
</evidence>
<evidence type="ECO:0000259" key="3">
    <source>
        <dbReference type="PROSITE" id="PS51910"/>
    </source>
</evidence>
<sequence>MLRDVHAKTNLRSGATVDARVQKPLGETADKQPRPGPMAPQAPNDEPLSQEEPYEEEEDRLCFYVWGISSVTFITIIIPMGLFLCAMPLLSDWSPALPPSHQDRPQFQGTTPRPAFRFRDVLCVLDIKYHIKRPPYSPIYLPLPYCSKLIASSFAVVDDRLVAKRGRLDAAYLRELVDMNKAGWLVRGTQEVPIYMNLGGDRADSANISKALRDPASRKRLAAFVVNYTDSHIINGVHLDWDHPGAHCGDPNDAANLKDFIADLQAMKMSNVMLSVPPSPDLVDLYNLNQIMDMLKLVIVKTHTLRPDNTLACTGDRADAFAAFTAIRANLSGIYRDKLAYSIQVQS</sequence>
<dbReference type="HOGENOM" id="CLU_799932_0_0_1"/>
<dbReference type="PROSITE" id="PS51910">
    <property type="entry name" value="GH18_2"/>
    <property type="match status" value="1"/>
</dbReference>
<dbReference type="EnsemblMetazoa" id="ISCW000062-RA">
    <property type="protein sequence ID" value="ISCW000062-PA"/>
    <property type="gene ID" value="ISCW000062"/>
</dbReference>
<keyword evidence="2" id="KW-0812">Transmembrane</keyword>
<dbReference type="Gene3D" id="3.20.20.80">
    <property type="entry name" value="Glycosidases"/>
    <property type="match status" value="1"/>
</dbReference>
<dbReference type="EMBL" id="DS615409">
    <property type="protein sequence ID" value="EEC00364.1"/>
    <property type="molecule type" value="Genomic_DNA"/>
</dbReference>
<accession>B7P192</accession>
<dbReference type="PaxDb" id="6945-B7P192"/>
<dbReference type="SUPFAM" id="SSF51445">
    <property type="entry name" value="(Trans)glycosidases"/>
    <property type="match status" value="1"/>
</dbReference>
<dbReference type="VEuPathDB" id="VectorBase:ISCI000062"/>
<gene>
    <name evidence="4" type="ORF">IscW_ISCW000062</name>
</gene>
<proteinExistence type="predicted"/>
<protein>
    <recommendedName>
        <fullName evidence="3">GH18 domain-containing protein</fullName>
    </recommendedName>
</protein>
<dbReference type="GO" id="GO:0005975">
    <property type="term" value="P:carbohydrate metabolic process"/>
    <property type="evidence" value="ECO:0007669"/>
    <property type="project" value="InterPro"/>
</dbReference>
<keyword evidence="6" id="KW-1185">Reference proteome</keyword>
<evidence type="ECO:0000313" key="4">
    <source>
        <dbReference type="EMBL" id="EEC00364.1"/>
    </source>
</evidence>
<dbReference type="VEuPathDB" id="VectorBase:ISCW000062"/>
<keyword evidence="2" id="KW-1133">Transmembrane helix</keyword>
<keyword evidence="2" id="KW-0472">Membrane</keyword>
<evidence type="ECO:0000313" key="6">
    <source>
        <dbReference type="Proteomes" id="UP000001555"/>
    </source>
</evidence>
<evidence type="ECO:0000313" key="5">
    <source>
        <dbReference type="EnsemblMetazoa" id="ISCW000062-PA"/>
    </source>
</evidence>
<feature type="domain" description="GH18" evidence="3">
    <location>
        <begin position="119"/>
        <end position="347"/>
    </location>
</feature>
<dbReference type="AlphaFoldDB" id="B7P192"/>
<reference evidence="4 6" key="1">
    <citation type="submission" date="2008-03" db="EMBL/GenBank/DDBJ databases">
        <title>Annotation of Ixodes scapularis.</title>
        <authorList>
            <consortium name="Ixodes scapularis Genome Project Consortium"/>
            <person name="Caler E."/>
            <person name="Hannick L.I."/>
            <person name="Bidwell S."/>
            <person name="Joardar V."/>
            <person name="Thiagarajan M."/>
            <person name="Amedeo P."/>
            <person name="Galinsky K.J."/>
            <person name="Schobel S."/>
            <person name="Inman J."/>
            <person name="Hostetler J."/>
            <person name="Miller J."/>
            <person name="Hammond M."/>
            <person name="Megy K."/>
            <person name="Lawson D."/>
            <person name="Kodira C."/>
            <person name="Sutton G."/>
            <person name="Meyer J."/>
            <person name="Hill C.A."/>
            <person name="Birren B."/>
            <person name="Nene V."/>
            <person name="Collins F."/>
            <person name="Alarcon-Chaidez F."/>
            <person name="Wikel S."/>
            <person name="Strausberg R."/>
        </authorList>
    </citation>
    <scope>NUCLEOTIDE SEQUENCE [LARGE SCALE GENOMIC DNA]</scope>
    <source>
        <strain evidence="6">Wikel</strain>
        <strain evidence="4">Wikel colony</strain>
    </source>
</reference>
<dbReference type="InterPro" id="IPR001223">
    <property type="entry name" value="Glyco_hydro18_cat"/>
</dbReference>
<feature type="region of interest" description="Disordered" evidence="1">
    <location>
        <begin position="1"/>
        <end position="53"/>
    </location>
</feature>
<dbReference type="Pfam" id="PF00704">
    <property type="entry name" value="Glyco_hydro_18"/>
    <property type="match status" value="1"/>
</dbReference>
<dbReference type="EMBL" id="ABJB010081475">
    <property type="status" value="NOT_ANNOTATED_CDS"/>
    <property type="molecule type" value="Genomic_DNA"/>
</dbReference>
<evidence type="ECO:0000256" key="2">
    <source>
        <dbReference type="SAM" id="Phobius"/>
    </source>
</evidence>
<name>B7P192_IXOSC</name>
<dbReference type="VEuPathDB" id="VectorBase:ISCP_012383"/>
<organism>
    <name type="scientific">Ixodes scapularis</name>
    <name type="common">Black-legged tick</name>
    <name type="synonym">Deer tick</name>
    <dbReference type="NCBI Taxonomy" id="6945"/>
    <lineage>
        <taxon>Eukaryota</taxon>
        <taxon>Metazoa</taxon>
        <taxon>Ecdysozoa</taxon>
        <taxon>Arthropoda</taxon>
        <taxon>Chelicerata</taxon>
        <taxon>Arachnida</taxon>
        <taxon>Acari</taxon>
        <taxon>Parasitiformes</taxon>
        <taxon>Ixodida</taxon>
        <taxon>Ixodoidea</taxon>
        <taxon>Ixodidae</taxon>
        <taxon>Ixodinae</taxon>
        <taxon>Ixodes</taxon>
    </lineage>
</organism>